<evidence type="ECO:0008006" key="4">
    <source>
        <dbReference type="Google" id="ProtNLM"/>
    </source>
</evidence>
<protein>
    <recommendedName>
        <fullName evidence="4">PIN domain-containing protein</fullName>
    </recommendedName>
</protein>
<feature type="region of interest" description="Disordered" evidence="1">
    <location>
        <begin position="268"/>
        <end position="346"/>
    </location>
</feature>
<accession>A0ABR3GNR4</accession>
<name>A0ABR3GNR4_9PEZI</name>
<feature type="compositionally biased region" description="Gly residues" evidence="1">
    <location>
        <begin position="270"/>
        <end position="296"/>
    </location>
</feature>
<dbReference type="Gene3D" id="3.40.50.1010">
    <property type="entry name" value="5'-nuclease"/>
    <property type="match status" value="1"/>
</dbReference>
<organism evidence="2 3">
    <name type="scientific">Discina gigas</name>
    <dbReference type="NCBI Taxonomy" id="1032678"/>
    <lineage>
        <taxon>Eukaryota</taxon>
        <taxon>Fungi</taxon>
        <taxon>Dikarya</taxon>
        <taxon>Ascomycota</taxon>
        <taxon>Pezizomycotina</taxon>
        <taxon>Pezizomycetes</taxon>
        <taxon>Pezizales</taxon>
        <taxon>Discinaceae</taxon>
        <taxon>Discina</taxon>
    </lineage>
</organism>
<reference evidence="2 3" key="1">
    <citation type="submission" date="2024-02" db="EMBL/GenBank/DDBJ databases">
        <title>Discinaceae phylogenomics.</title>
        <authorList>
            <person name="Dirks A.C."/>
            <person name="James T.Y."/>
        </authorList>
    </citation>
    <scope>NUCLEOTIDE SEQUENCE [LARGE SCALE GENOMIC DNA]</scope>
    <source>
        <strain evidence="2 3">ACD0624</strain>
    </source>
</reference>
<feature type="compositionally biased region" description="Basic residues" evidence="1">
    <location>
        <begin position="337"/>
        <end position="346"/>
    </location>
</feature>
<dbReference type="EMBL" id="JBBBZM010000033">
    <property type="protein sequence ID" value="KAL0637544.1"/>
    <property type="molecule type" value="Genomic_DNA"/>
</dbReference>
<feature type="compositionally biased region" description="Low complexity" evidence="1">
    <location>
        <begin position="151"/>
        <end position="166"/>
    </location>
</feature>
<evidence type="ECO:0000256" key="1">
    <source>
        <dbReference type="SAM" id="MobiDB-lite"/>
    </source>
</evidence>
<evidence type="ECO:0000313" key="2">
    <source>
        <dbReference type="EMBL" id="KAL0637544.1"/>
    </source>
</evidence>
<feature type="region of interest" description="Disordered" evidence="1">
    <location>
        <begin position="148"/>
        <end position="179"/>
    </location>
</feature>
<comment type="caution">
    <text evidence="2">The sequence shown here is derived from an EMBL/GenBank/DDBJ whole genome shotgun (WGS) entry which is preliminary data.</text>
</comment>
<evidence type="ECO:0000313" key="3">
    <source>
        <dbReference type="Proteomes" id="UP001447188"/>
    </source>
</evidence>
<dbReference type="Proteomes" id="UP001447188">
    <property type="component" value="Unassembled WGS sequence"/>
</dbReference>
<proteinExistence type="predicted"/>
<gene>
    <name evidence="2" type="ORF">Q9L58_003433</name>
</gene>
<keyword evidence="3" id="KW-1185">Reference proteome</keyword>
<sequence length="346" mass="37452">MDTKGDLALFERLAVARLQYTVNELQTKVDYDRRLSTPVRKFFHCVTDDSALVQSIADFKKWTGKGAVSMTVPLCTLDALDDLKKGTELANVNSRESIRYFDRCQSGAGRKPVRGVRVQAPSEMFAKWDECAKFQDPDAIVPAMPPPSPPRNNGYSNGYNNGYTNGNGNGHRRNRVGGSGALPPPAVVVAPPKWIQPILNCVLHKLHPPGKEPRAPNDAEETVLVTNNEAVTMWAKVYGIKVADSHEIADMVDRENWDFLEKKRVYETGISGGGRGGRSGSISGRGGRGGSGGGGRGAHRRASSRDESNGPMPGSAPRGNHAPDPSFTLRGAPRGVARGRGKLWEP</sequence>